<proteinExistence type="predicted"/>
<dbReference type="PANTHER" id="PTHR12861">
    <property type="entry name" value="TRANSLOCON-ASSOCIATED PROTEIN, BETA SUBUNIT PRECURSOR TRAP-BETA SIGNAL SEQUENCE RECEPTOR BETA SUBUNIT"/>
    <property type="match status" value="1"/>
</dbReference>
<organism evidence="2 3">
    <name type="scientific">Cordylochernes scorpioides</name>
    <dbReference type="NCBI Taxonomy" id="51811"/>
    <lineage>
        <taxon>Eukaryota</taxon>
        <taxon>Metazoa</taxon>
        <taxon>Ecdysozoa</taxon>
        <taxon>Arthropoda</taxon>
        <taxon>Chelicerata</taxon>
        <taxon>Arachnida</taxon>
        <taxon>Pseudoscorpiones</taxon>
        <taxon>Cheliferoidea</taxon>
        <taxon>Chernetidae</taxon>
        <taxon>Cordylochernes</taxon>
    </lineage>
</organism>
<dbReference type="EMBL" id="CP092875">
    <property type="protein sequence ID" value="UYV76268.1"/>
    <property type="molecule type" value="Genomic_DNA"/>
</dbReference>
<dbReference type="Proteomes" id="UP001235939">
    <property type="component" value="Chromosome 13"/>
</dbReference>
<gene>
    <name evidence="2" type="ORF">LAZ67_13003221</name>
</gene>
<feature type="signal peptide" evidence="1">
    <location>
        <begin position="1"/>
        <end position="20"/>
    </location>
</feature>
<protein>
    <submittedName>
        <fullName evidence="2">NOL6</fullName>
    </submittedName>
</protein>
<dbReference type="PANTHER" id="PTHR12861:SF3">
    <property type="entry name" value="TRANSLOCON-ASSOCIATED PROTEIN SUBUNIT BETA"/>
    <property type="match status" value="1"/>
</dbReference>
<keyword evidence="3" id="KW-1185">Reference proteome</keyword>
<evidence type="ECO:0000256" key="1">
    <source>
        <dbReference type="SAM" id="SignalP"/>
    </source>
</evidence>
<evidence type="ECO:0000313" key="3">
    <source>
        <dbReference type="Proteomes" id="UP001235939"/>
    </source>
</evidence>
<accession>A0ABY6L5L5</accession>
<sequence length="181" mass="20465">MVKFLCFQIFILSLFCISFGDELNQANLLVHKKILNRFLVEGRDLIVEYVIYNVGGSAALDIHLTDSSFPEEDFEVITGMLKMRLDRLGAGSNISHSLVLKPRKYGYYNFTSAEVTYLTSEEASDVQIGYTTQPGEGLIIPMKDFDRQFSPPYYGLGCLCCNDPTFSWDPIPPLVQKQVKI</sequence>
<keyword evidence="1" id="KW-0732">Signal</keyword>
<name>A0ABY6L5L5_9ARAC</name>
<reference evidence="2 3" key="1">
    <citation type="submission" date="2022-01" db="EMBL/GenBank/DDBJ databases">
        <title>A chromosomal length assembly of Cordylochernes scorpioides.</title>
        <authorList>
            <person name="Zeh D."/>
            <person name="Zeh J."/>
        </authorList>
    </citation>
    <scope>NUCLEOTIDE SEQUENCE [LARGE SCALE GENOMIC DNA]</scope>
    <source>
        <strain evidence="2">IN4F17</strain>
        <tissue evidence="2">Whole Body</tissue>
    </source>
</reference>
<evidence type="ECO:0000313" key="2">
    <source>
        <dbReference type="EMBL" id="UYV76268.1"/>
    </source>
</evidence>
<feature type="chain" id="PRO_5047076498" evidence="1">
    <location>
        <begin position="21"/>
        <end position="181"/>
    </location>
</feature>
<dbReference type="Pfam" id="PF05753">
    <property type="entry name" value="TRAP_beta"/>
    <property type="match status" value="1"/>
</dbReference>